<protein>
    <submittedName>
        <fullName evidence="1">Putative kinase</fullName>
    </submittedName>
</protein>
<dbReference type="SUPFAM" id="SSF52540">
    <property type="entry name" value="P-loop containing nucleoside triphosphate hydrolases"/>
    <property type="match status" value="1"/>
</dbReference>
<dbReference type="InterPro" id="IPR027417">
    <property type="entry name" value="P-loop_NTPase"/>
</dbReference>
<proteinExistence type="predicted"/>
<organism evidence="1 2">
    <name type="scientific">Planomonospora venezuelensis</name>
    <dbReference type="NCBI Taxonomy" id="1999"/>
    <lineage>
        <taxon>Bacteria</taxon>
        <taxon>Bacillati</taxon>
        <taxon>Actinomycetota</taxon>
        <taxon>Actinomycetes</taxon>
        <taxon>Streptosporangiales</taxon>
        <taxon>Streptosporangiaceae</taxon>
        <taxon>Planomonospora</taxon>
    </lineage>
</organism>
<dbReference type="RefSeq" id="WP_184948331.1">
    <property type="nucleotide sequence ID" value="NZ_BAAAWZ010000004.1"/>
</dbReference>
<dbReference type="GO" id="GO:0003690">
    <property type="term" value="F:double-stranded DNA binding"/>
    <property type="evidence" value="ECO:0007669"/>
    <property type="project" value="TreeGrafter"/>
</dbReference>
<gene>
    <name evidence="1" type="ORF">FHS22_006924</name>
</gene>
<dbReference type="AlphaFoldDB" id="A0A841DF94"/>
<keyword evidence="2" id="KW-1185">Reference proteome</keyword>
<dbReference type="GO" id="GO:0046403">
    <property type="term" value="F:polynucleotide 3'-phosphatase activity"/>
    <property type="evidence" value="ECO:0007669"/>
    <property type="project" value="TreeGrafter"/>
</dbReference>
<dbReference type="Proteomes" id="UP000562352">
    <property type="component" value="Unassembled WGS sequence"/>
</dbReference>
<evidence type="ECO:0000313" key="1">
    <source>
        <dbReference type="EMBL" id="MBB5967617.1"/>
    </source>
</evidence>
<dbReference type="GO" id="GO:0006281">
    <property type="term" value="P:DNA repair"/>
    <property type="evidence" value="ECO:0007669"/>
    <property type="project" value="TreeGrafter"/>
</dbReference>
<reference evidence="1 2" key="1">
    <citation type="submission" date="2020-08" db="EMBL/GenBank/DDBJ databases">
        <title>Genomic Encyclopedia of Type Strains, Phase III (KMG-III): the genomes of soil and plant-associated and newly described type strains.</title>
        <authorList>
            <person name="Whitman W."/>
        </authorList>
    </citation>
    <scope>NUCLEOTIDE SEQUENCE [LARGE SCALE GENOMIC DNA]</scope>
    <source>
        <strain evidence="1 2">CECT 3303</strain>
    </source>
</reference>
<comment type="caution">
    <text evidence="1">The sequence shown here is derived from an EMBL/GenBank/DDBJ whole genome shotgun (WGS) entry which is preliminary data.</text>
</comment>
<name>A0A841DF94_PLAVE</name>
<dbReference type="GO" id="GO:0046404">
    <property type="term" value="F:ATP-dependent polydeoxyribonucleotide 5'-hydroxyl-kinase activity"/>
    <property type="evidence" value="ECO:0007669"/>
    <property type="project" value="TreeGrafter"/>
</dbReference>
<dbReference type="EMBL" id="JACHJJ010000035">
    <property type="protein sequence ID" value="MBB5967617.1"/>
    <property type="molecule type" value="Genomic_DNA"/>
</dbReference>
<dbReference type="Gene3D" id="3.40.50.300">
    <property type="entry name" value="P-loop containing nucleotide triphosphate hydrolases"/>
    <property type="match status" value="1"/>
</dbReference>
<accession>A0A841DF94</accession>
<keyword evidence="1" id="KW-0808">Transferase</keyword>
<sequence length="168" mass="18501">MNDPEVAVLVGLQGSGKTTFYRRVLAATHVHVSKDDFRNARRRQDRQLRLVHEALEEGRDVAVDNTNPSPGEWRPLVEAAGRHGALVVCYWFPPDVAGSLERNAAREGRARVPEVGVFATLGRLRRPLLADGFDALLSVRFDGRGGFTVRKDAERPSAGVRRAAPPGR</sequence>
<keyword evidence="1" id="KW-0418">Kinase</keyword>
<dbReference type="PANTHER" id="PTHR12083:SF9">
    <property type="entry name" value="BIFUNCTIONAL POLYNUCLEOTIDE PHOSPHATASE_KINASE"/>
    <property type="match status" value="1"/>
</dbReference>
<dbReference type="PANTHER" id="PTHR12083">
    <property type="entry name" value="BIFUNCTIONAL POLYNUCLEOTIDE PHOSPHATASE/KINASE"/>
    <property type="match status" value="1"/>
</dbReference>
<evidence type="ECO:0000313" key="2">
    <source>
        <dbReference type="Proteomes" id="UP000562352"/>
    </source>
</evidence>
<dbReference type="Pfam" id="PF13671">
    <property type="entry name" value="AAA_33"/>
    <property type="match status" value="1"/>
</dbReference>